<gene>
    <name evidence="2" type="ORF">E2K98_28290</name>
    <name evidence="1" type="ORF">RCG21_16035</name>
</gene>
<comment type="caution">
    <text evidence="2">The sequence shown here is derived from an EMBL/GenBank/DDBJ whole genome shotgun (WGS) entry which is preliminary data.</text>
</comment>
<dbReference type="RefSeq" id="WP_133340076.1">
    <property type="nucleotide sequence ID" value="NZ_JAVGVR010000001.1"/>
</dbReference>
<organism evidence="2 3">
    <name type="scientific">Bacillus salipaludis</name>
    <dbReference type="NCBI Taxonomy" id="2547811"/>
    <lineage>
        <taxon>Bacteria</taxon>
        <taxon>Bacillati</taxon>
        <taxon>Bacillota</taxon>
        <taxon>Bacilli</taxon>
        <taxon>Bacillales</taxon>
        <taxon>Bacillaceae</taxon>
        <taxon>Bacillus</taxon>
    </lineage>
</organism>
<protein>
    <submittedName>
        <fullName evidence="2">Uncharacterized protein</fullName>
    </submittedName>
</protein>
<dbReference type="EMBL" id="SMYO01000031">
    <property type="protein sequence ID" value="TDK55400.1"/>
    <property type="molecule type" value="Genomic_DNA"/>
</dbReference>
<sequence>MINIHFMDWGKNRPKKHYNRLHEMRIFELIFSTKITQLGVELAQFKMISVYCLANPNKSVSFEEDNAIEEIQIFVPYDYMSFLELESTQAKFQEFSELIRCYIVPAIKTYSKLSSSIIESYVEEALSEIAKQNFEAVFIVDKTPRKSPSRKKMAILKGIHRSEGFQLRCEVYNEKGLRIIDELLVEEVGNEVVYARFLGTLKWENENLIVVKSKSSSWKAEICL</sequence>
<dbReference type="Proteomes" id="UP000295132">
    <property type="component" value="Unassembled WGS sequence"/>
</dbReference>
<dbReference type="EMBL" id="JAVGVR010000001">
    <property type="protein sequence ID" value="MDQ6597853.1"/>
    <property type="molecule type" value="Genomic_DNA"/>
</dbReference>
<evidence type="ECO:0000313" key="4">
    <source>
        <dbReference type="Proteomes" id="UP001178888"/>
    </source>
</evidence>
<keyword evidence="4" id="KW-1185">Reference proteome</keyword>
<evidence type="ECO:0000313" key="3">
    <source>
        <dbReference type="Proteomes" id="UP000295132"/>
    </source>
</evidence>
<reference evidence="2 3" key="1">
    <citation type="submission" date="2019-03" db="EMBL/GenBank/DDBJ databases">
        <title>Bacillus niacini sp. nov. a Nicotinate-Metabolizing Mesophile Isolated from Soil.</title>
        <authorList>
            <person name="Zhang G."/>
        </authorList>
    </citation>
    <scope>NUCLEOTIDE SEQUENCE [LARGE SCALE GENOMIC DNA]</scope>
    <source>
        <strain evidence="2 3">WN066</strain>
    </source>
</reference>
<reference evidence="1" key="2">
    <citation type="submission" date="2023-08" db="EMBL/GenBank/DDBJ databases">
        <title>Nitrogen cycling bacteria in agricultural field soils.</title>
        <authorList>
            <person name="Jang J."/>
        </authorList>
    </citation>
    <scope>NUCLEOTIDE SEQUENCE</scope>
    <source>
        <strain evidence="1">PS3-36</strain>
    </source>
</reference>
<dbReference type="Proteomes" id="UP001178888">
    <property type="component" value="Unassembled WGS sequence"/>
</dbReference>
<proteinExistence type="predicted"/>
<dbReference type="AlphaFoldDB" id="A0A4R5VI69"/>
<evidence type="ECO:0000313" key="1">
    <source>
        <dbReference type="EMBL" id="MDQ6597853.1"/>
    </source>
</evidence>
<accession>A0A4R5VI69</accession>
<evidence type="ECO:0000313" key="2">
    <source>
        <dbReference type="EMBL" id="TDK55400.1"/>
    </source>
</evidence>
<name>A0A4R5VI69_9BACI</name>